<organism evidence="2">
    <name type="scientific">Lotharella oceanica</name>
    <dbReference type="NCBI Taxonomy" id="641309"/>
    <lineage>
        <taxon>Eukaryota</taxon>
        <taxon>Sar</taxon>
        <taxon>Rhizaria</taxon>
        <taxon>Cercozoa</taxon>
        <taxon>Chlorarachniophyceae</taxon>
        <taxon>Lotharella</taxon>
    </lineage>
</organism>
<name>A0A7S2TY24_9EUKA</name>
<dbReference type="EMBL" id="HBHP01027905">
    <property type="protein sequence ID" value="CAD9773283.1"/>
    <property type="molecule type" value="Transcribed_RNA"/>
</dbReference>
<evidence type="ECO:0000256" key="1">
    <source>
        <dbReference type="ARBA" id="ARBA00022729"/>
    </source>
</evidence>
<dbReference type="InterPro" id="IPR029052">
    <property type="entry name" value="Metallo-depent_PP-like"/>
</dbReference>
<reference evidence="2" key="1">
    <citation type="submission" date="2021-01" db="EMBL/GenBank/DDBJ databases">
        <authorList>
            <person name="Corre E."/>
            <person name="Pelletier E."/>
            <person name="Niang G."/>
            <person name="Scheremetjew M."/>
            <person name="Finn R."/>
            <person name="Kale V."/>
            <person name="Holt S."/>
            <person name="Cochrane G."/>
            <person name="Meng A."/>
            <person name="Brown T."/>
            <person name="Cohen L."/>
        </authorList>
    </citation>
    <scope>NUCLEOTIDE SEQUENCE</scope>
    <source>
        <strain evidence="2">CCMP622</strain>
    </source>
</reference>
<keyword evidence="1" id="KW-0732">Signal</keyword>
<dbReference type="AlphaFoldDB" id="A0A7S2TY24"/>
<evidence type="ECO:0000313" key="2">
    <source>
        <dbReference type="EMBL" id="CAD9773283.1"/>
    </source>
</evidence>
<gene>
    <name evidence="2" type="ORF">LSP00402_LOCUS17274</name>
</gene>
<evidence type="ECO:0008006" key="3">
    <source>
        <dbReference type="Google" id="ProtNLM"/>
    </source>
</evidence>
<proteinExistence type="predicted"/>
<sequence>MPTYGNHELSYLRENLTVWKEKFRVPKGFSVEHAPALLTMLSGTENLNVMSTSQPSYYGFTIGSVRFLSILGVQSLKKRDLKFIPDDAIMWIEKELVTSSLDPTIKWIIPFFHASPFADGFSHPSVKVLRVQLGPLFQRYGVRIVLNAHDQSYERTLPLKIESEDVYVVTSQRRDCYDRHTNGTIYVKTSPGGKMSNIRKTFSKFQTDPPPAYTAFRDDNHHHVLQVRVEENGDAIVVKSWGLPGNGAPPTIMEEFRYTLGEDCDS</sequence>
<dbReference type="GO" id="GO:0003993">
    <property type="term" value="F:acid phosphatase activity"/>
    <property type="evidence" value="ECO:0007669"/>
    <property type="project" value="InterPro"/>
</dbReference>
<dbReference type="PANTHER" id="PTHR22953">
    <property type="entry name" value="ACID PHOSPHATASE RELATED"/>
    <property type="match status" value="1"/>
</dbReference>
<dbReference type="InterPro" id="IPR039331">
    <property type="entry name" value="PAPs-like"/>
</dbReference>
<dbReference type="Gene3D" id="3.60.21.10">
    <property type="match status" value="1"/>
</dbReference>
<accession>A0A7S2TY24</accession>
<dbReference type="PANTHER" id="PTHR22953:SF153">
    <property type="entry name" value="PURPLE ACID PHOSPHATASE"/>
    <property type="match status" value="1"/>
</dbReference>
<dbReference type="SUPFAM" id="SSF56300">
    <property type="entry name" value="Metallo-dependent phosphatases"/>
    <property type="match status" value="1"/>
</dbReference>
<protein>
    <recommendedName>
        <fullName evidence="3">Acid phosphatase</fullName>
    </recommendedName>
</protein>